<dbReference type="SUPFAM" id="SSF52218">
    <property type="entry name" value="Flavoproteins"/>
    <property type="match status" value="1"/>
</dbReference>
<accession>Q8RMC7</accession>
<dbReference type="InterPro" id="IPR005025">
    <property type="entry name" value="FMN_Rdtase-like_dom"/>
</dbReference>
<feature type="region of interest" description="Disordered" evidence="1">
    <location>
        <begin position="1"/>
        <end position="53"/>
    </location>
</feature>
<feature type="domain" description="NADPH-dependent FMN reductase-like" evidence="2">
    <location>
        <begin position="47"/>
        <end position="186"/>
    </location>
</feature>
<dbReference type="GO" id="GO:0016491">
    <property type="term" value="F:oxidoreductase activity"/>
    <property type="evidence" value="ECO:0007669"/>
    <property type="project" value="InterPro"/>
</dbReference>
<dbReference type="PANTHER" id="PTHR30543">
    <property type="entry name" value="CHROMATE REDUCTASE"/>
    <property type="match status" value="1"/>
</dbReference>
<evidence type="ECO:0000259" key="2">
    <source>
        <dbReference type="Pfam" id="PF03358"/>
    </source>
</evidence>
<dbReference type="Gene3D" id="3.40.50.360">
    <property type="match status" value="1"/>
</dbReference>
<organism evidence="3">
    <name type="scientific">Streptomyces venezuelae (strain ATCC 10712 / CBS 650.69 / DSM 40230 / JCM 4526 / NBRC 13096 / PD 04745)</name>
    <dbReference type="NCBI Taxonomy" id="953739"/>
    <lineage>
        <taxon>Bacteria</taxon>
        <taxon>Bacillati</taxon>
        <taxon>Actinomycetota</taxon>
        <taxon>Actinomycetes</taxon>
        <taxon>Kitasatosporales</taxon>
        <taxon>Streptomycetaceae</taxon>
        <taxon>Streptomyces</taxon>
    </lineage>
</organism>
<dbReference type="EMBL" id="AY026363">
    <property type="protein sequence ID" value="AAL82807.1"/>
    <property type="molecule type" value="Genomic_DNA"/>
</dbReference>
<dbReference type="InterPro" id="IPR050712">
    <property type="entry name" value="NAD(P)H-dep_reductase"/>
</dbReference>
<feature type="compositionally biased region" description="Basic and acidic residues" evidence="1">
    <location>
        <begin position="27"/>
        <end position="40"/>
    </location>
</feature>
<evidence type="ECO:0000313" key="3">
    <source>
        <dbReference type="EMBL" id="AAL82807.1"/>
    </source>
</evidence>
<dbReference type="Pfam" id="PF03358">
    <property type="entry name" value="FMN_red"/>
    <property type="match status" value="1"/>
</dbReference>
<proteinExistence type="predicted"/>
<gene>
    <name evidence="3" type="primary">jadY</name>
</gene>
<protein>
    <submittedName>
        <fullName evidence="3">JadY</fullName>
    </submittedName>
</protein>
<dbReference type="PANTHER" id="PTHR30543:SF21">
    <property type="entry name" value="NAD(P)H-DEPENDENT FMN REDUCTASE LOT6"/>
    <property type="match status" value="1"/>
</dbReference>
<evidence type="ECO:0000256" key="1">
    <source>
        <dbReference type="SAM" id="MobiDB-lite"/>
    </source>
</evidence>
<dbReference type="GO" id="GO:0010181">
    <property type="term" value="F:FMN binding"/>
    <property type="evidence" value="ECO:0007669"/>
    <property type="project" value="TreeGrafter"/>
</dbReference>
<feature type="compositionally biased region" description="Basic residues" evidence="1">
    <location>
        <begin position="13"/>
        <end position="26"/>
    </location>
</feature>
<reference evidence="3" key="1">
    <citation type="journal article" date="2002" name="Microbiology">
        <title>Biosynthesis of the dideoxysugar component of jadomycin B: genes in the jad cluster of Streptomyces venezuelae ISP5230 for L-digitoxose assembly and transfer to the angucycline aglycone.</title>
        <authorList>
            <person name="Wang L."/>
            <person name="White R.L."/>
            <person name="Vining L.C."/>
        </authorList>
    </citation>
    <scope>NUCLEOTIDE SEQUENCE</scope>
    <source>
        <strain evidence="3">ISP 5230</strain>
    </source>
</reference>
<name>Q8RMC7_STRVP</name>
<dbReference type="InterPro" id="IPR029039">
    <property type="entry name" value="Flavoprotein-like_sf"/>
</dbReference>
<dbReference type="AlphaFoldDB" id="Q8RMC7"/>
<dbReference type="GO" id="GO:0005829">
    <property type="term" value="C:cytosol"/>
    <property type="evidence" value="ECO:0007669"/>
    <property type="project" value="TreeGrafter"/>
</dbReference>
<feature type="compositionally biased region" description="Basic residues" evidence="1">
    <location>
        <begin position="41"/>
        <end position="50"/>
    </location>
</feature>
<sequence length="238" mass="26188">MLSDESAKTGCPRNRRQVHRAIHRAKPGSEAEGAPHDPDRRHHRQHRPGRRSTAVAQWVEEAAGRHEAIKAGGATVELVDIAEFGLPLLDESVPAAFGQYANEHTKRWSEKIASFDAFVFVTPEYNRSVPAALKNAIDYLYAEWQNKSAGFVSYGVQGGTRAIDHLRVTLAEVKVADVPTAVSLPVFTDFTFENPMDPTETGRVTPGPHQEPTLFKMFDEIIAWAEALKPLRAAGAAV</sequence>